<evidence type="ECO:0000313" key="2">
    <source>
        <dbReference type="Proteomes" id="UP000000599"/>
    </source>
</evidence>
<keyword evidence="2" id="KW-1185">Reference proteome</keyword>
<proteinExistence type="predicted"/>
<evidence type="ECO:0000313" key="1">
    <source>
        <dbReference type="EMBL" id="CAG90297.1"/>
    </source>
</evidence>
<name>Q6BIY5_DEBHA</name>
<dbReference type="RefSeq" id="XP_461836.1">
    <property type="nucleotide sequence ID" value="XM_461836.1"/>
</dbReference>
<gene>
    <name evidence="1" type="ordered locus">DEHA2G06644g</name>
</gene>
<dbReference type="HOGENOM" id="CLU_3384737_0_0_1"/>
<accession>Q6BIY5</accession>
<dbReference type="GeneID" id="2904715"/>
<dbReference type="EMBL" id="CR382139">
    <property type="protein sequence ID" value="CAG90297.1"/>
    <property type="molecule type" value="Genomic_DNA"/>
</dbReference>
<protein>
    <submittedName>
        <fullName evidence="1">DEHA2G06644p</fullName>
    </submittedName>
</protein>
<dbReference type="KEGG" id="dha:DEHA2G06644g"/>
<dbReference type="AlphaFoldDB" id="Q6BIY5"/>
<sequence length="33" mass="3799">MAKNLNSMATDIENVPYNLWCQSSYEHSVVKII</sequence>
<dbReference type="Proteomes" id="UP000000599">
    <property type="component" value="Chromosome G"/>
</dbReference>
<organism evidence="1 2">
    <name type="scientific">Debaryomyces hansenii (strain ATCC 36239 / CBS 767 / BCRC 21394 / JCM 1990 / NBRC 0083 / IGC 2968)</name>
    <name type="common">Yeast</name>
    <name type="synonym">Torulaspora hansenii</name>
    <dbReference type="NCBI Taxonomy" id="284592"/>
    <lineage>
        <taxon>Eukaryota</taxon>
        <taxon>Fungi</taxon>
        <taxon>Dikarya</taxon>
        <taxon>Ascomycota</taxon>
        <taxon>Saccharomycotina</taxon>
        <taxon>Pichiomycetes</taxon>
        <taxon>Debaryomycetaceae</taxon>
        <taxon>Debaryomyces</taxon>
    </lineage>
</organism>
<dbReference type="VEuPathDB" id="FungiDB:DEHA2G06644g"/>
<reference evidence="1 2" key="1">
    <citation type="journal article" date="2004" name="Nature">
        <title>Genome evolution in yeasts.</title>
        <authorList>
            <consortium name="Genolevures"/>
            <person name="Dujon B."/>
            <person name="Sherman D."/>
            <person name="Fischer G."/>
            <person name="Durrens P."/>
            <person name="Casaregola S."/>
            <person name="Lafontaine I."/>
            <person name="de Montigny J."/>
            <person name="Marck C."/>
            <person name="Neuveglise C."/>
            <person name="Talla E."/>
            <person name="Goffard N."/>
            <person name="Frangeul L."/>
            <person name="Aigle M."/>
            <person name="Anthouard V."/>
            <person name="Babour A."/>
            <person name="Barbe V."/>
            <person name="Barnay S."/>
            <person name="Blanchin S."/>
            <person name="Beckerich J.M."/>
            <person name="Beyne E."/>
            <person name="Bleykasten C."/>
            <person name="Boisrame A."/>
            <person name="Boyer J."/>
            <person name="Cattolico L."/>
            <person name="Confanioleri F."/>
            <person name="de Daruvar A."/>
            <person name="Despons L."/>
            <person name="Fabre E."/>
            <person name="Fairhead C."/>
            <person name="Ferry-Dumazet H."/>
            <person name="Groppi A."/>
            <person name="Hantraye F."/>
            <person name="Hennequin C."/>
            <person name="Jauniaux N."/>
            <person name="Joyet P."/>
            <person name="Kachouri R."/>
            <person name="Kerrest A."/>
            <person name="Koszul R."/>
            <person name="Lemaire M."/>
            <person name="Lesur I."/>
            <person name="Ma L."/>
            <person name="Muller H."/>
            <person name="Nicaud J.M."/>
            <person name="Nikolski M."/>
            <person name="Oztas S."/>
            <person name="Ozier-Kalogeropoulos O."/>
            <person name="Pellenz S."/>
            <person name="Potier S."/>
            <person name="Richard G.F."/>
            <person name="Straub M.L."/>
            <person name="Suleau A."/>
            <person name="Swennene D."/>
            <person name="Tekaia F."/>
            <person name="Wesolowski-Louvel M."/>
            <person name="Westhof E."/>
            <person name="Wirth B."/>
            <person name="Zeniou-Meyer M."/>
            <person name="Zivanovic I."/>
            <person name="Bolotin-Fukuhara M."/>
            <person name="Thierry A."/>
            <person name="Bouchier C."/>
            <person name="Caudron B."/>
            <person name="Scarpelli C."/>
            <person name="Gaillardin C."/>
            <person name="Weissenbach J."/>
            <person name="Wincker P."/>
            <person name="Souciet J.L."/>
        </authorList>
    </citation>
    <scope>NUCLEOTIDE SEQUENCE [LARGE SCALE GENOMIC DNA]</scope>
    <source>
        <strain evidence="2">ATCC 36239 / CBS 767 / BCRC 21394 / JCM 1990 / NBRC 0083 / IGC 2968</strain>
    </source>
</reference>
<dbReference type="InParanoid" id="Q6BIY5"/>